<evidence type="ECO:0000256" key="21">
    <source>
        <dbReference type="ARBA" id="ARBA00023125"/>
    </source>
</evidence>
<dbReference type="InterPro" id="IPR049901">
    <property type="entry name" value="PV_NS1-NUC"/>
</dbReference>
<proteinExistence type="inferred from homology"/>
<dbReference type="SUPFAM" id="SSF52540">
    <property type="entry name" value="P-loop containing nucleoside triphosphate hydrolases"/>
    <property type="match status" value="1"/>
</dbReference>
<dbReference type="GO" id="GO:0039693">
    <property type="term" value="P:viral DNA genome replication"/>
    <property type="evidence" value="ECO:0007669"/>
    <property type="project" value="UniProtKB-KW"/>
</dbReference>
<keyword evidence="18" id="KW-0805">Transcription regulation</keyword>
<keyword evidence="12 27" id="KW-0547">Nucleotide-binding</keyword>
<organism evidence="30">
    <name type="scientific">Mus rat parvovirus</name>
    <dbReference type="NCBI Taxonomy" id="3141926"/>
    <lineage>
        <taxon>Viruses</taxon>
        <taxon>Monodnaviria</taxon>
        <taxon>Shotokuvirae</taxon>
        <taxon>Cossaviricota</taxon>
        <taxon>Quintoviricetes</taxon>
        <taxon>Piccovirales</taxon>
        <taxon>Parvoviridae</taxon>
    </lineage>
</organism>
<feature type="short sequence motif" description="RCR-2" evidence="27">
    <location>
        <begin position="116"/>
        <end position="118"/>
    </location>
</feature>
<evidence type="ECO:0000256" key="9">
    <source>
        <dbReference type="ARBA" id="ARBA00022705"/>
    </source>
</evidence>
<dbReference type="PROSITE" id="PS52022">
    <property type="entry name" value="PV_NS1_NUC"/>
    <property type="match status" value="1"/>
</dbReference>
<comment type="function">
    <text evidence="2">Multifunctional protein which displays endonuclease and helicase activities required for initiating and directing viral DNA replication. Also plays a role in viral packaging and transactivation of several promoters. Binds site-specifically to 2-3 approximate tandem copies within the origins of replication (Ori), unwinds this hairpin region and nicks one DNA strand thereby initiating the rolling circle replication (RCR). Becomes covalently attached to the 5' end of the nick and provides a 3'OH for priming DNA synthesis. The helicase activity unwinds DNA in a 3'-5' direction on the longer strand. Participates in the transcriptional regulation of several promoters.</text>
</comment>
<dbReference type="Gene3D" id="3.40.1310.20">
    <property type="match status" value="1"/>
</dbReference>
<evidence type="ECO:0000256" key="1">
    <source>
        <dbReference type="ARBA" id="ARBA00001946"/>
    </source>
</evidence>
<keyword evidence="11" id="KW-0479">Metal-binding</keyword>
<evidence type="ECO:0000259" key="28">
    <source>
        <dbReference type="PROSITE" id="PS51206"/>
    </source>
</evidence>
<sequence length="647" mass="74261">MPLINFQAAFESFGGIAYTYILRFPKFPNEDYHNRLQQCFGDGMYSTLHEYEECGKYYPEFPNECSDLADYQRKTYEHNIATFAEVAVKKVFENQQMTRTPAYSCFVQVEHGSNLHVHLVLSGEGLNKYTAKNFRSKLAVYFYAQLEQKQKEELEELYGSEIWEPYTKPVSEALTKSQEGFTDFCTILQYKSRNGEMYSCRVDAKSFIANYMLPKNLQINGLYWTTYKIPGPMADSFIVTGKSYTYSSINSMQILPHDRRELKEWLEVSHGVNSEEPVFSGDPLSDLPKVRKAQWEKTAQPGGKMSKREGLVLDCMNRAIESDCLTYEQLVDKHPEIIIMMESQAGGSKLIEQTLNMVHIKLTQKYTAMSYICKRFPTFELQLNNKAIRLLNYQGYNCWQVGHWLCTVLDKRSGKQNTISFYGPASTGKTNLAKAIVNCVNLFGNVNHLNKNFVFNDCSNKLVVWWEEALMHTDWVEPAKCVLGGTTVRIDRKHKDSQLLPQTPCIISTNNNIYECVGGNHVSHVHCKPLKDRVVQLNFMKTLPQNFGEIQPEEIADWLLSCKEKFICTLEGYCNQWKTKTVSNDMPIAKLCDSHSQDFVFHENGTCSNCGGYLPLTIDFESDFTHRSGDDGGMYTYLLVKNNIKIQ</sequence>
<evidence type="ECO:0000256" key="5">
    <source>
        <dbReference type="ARBA" id="ARBA00011717"/>
    </source>
</evidence>
<dbReference type="InterPro" id="IPR054766">
    <property type="entry name" value="BoV_NS1-like_N"/>
</dbReference>
<feature type="domain" description="SF3 helicase" evidence="28">
    <location>
        <begin position="385"/>
        <end position="552"/>
    </location>
</feature>
<evidence type="ECO:0000256" key="18">
    <source>
        <dbReference type="ARBA" id="ARBA00023015"/>
    </source>
</evidence>
<feature type="active site" description="For nuclease activity" evidence="27">
    <location>
        <position position="211"/>
    </location>
</feature>
<evidence type="ECO:0000256" key="17">
    <source>
        <dbReference type="ARBA" id="ARBA00022842"/>
    </source>
</evidence>
<dbReference type="GO" id="GO:0003677">
    <property type="term" value="F:DNA binding"/>
    <property type="evidence" value="ECO:0007669"/>
    <property type="project" value="UniProtKB-UniRule"/>
</dbReference>
<keyword evidence="13 27" id="KW-0255">Endonuclease</keyword>
<dbReference type="InterPro" id="IPR014015">
    <property type="entry name" value="Helicase_SF3_DNA-vir"/>
</dbReference>
<dbReference type="PROSITE" id="PS51206">
    <property type="entry name" value="SF3_HELICASE_1"/>
    <property type="match status" value="1"/>
</dbReference>
<dbReference type="InterPro" id="IPR001257">
    <property type="entry name" value="Parvovirus_NS1_helicase"/>
</dbReference>
<comment type="catalytic activity">
    <reaction evidence="26">
        <text>ATP + H2O = ADP + phosphate + H(+)</text>
        <dbReference type="Rhea" id="RHEA:13065"/>
        <dbReference type="ChEBI" id="CHEBI:15377"/>
        <dbReference type="ChEBI" id="CHEBI:15378"/>
        <dbReference type="ChEBI" id="CHEBI:30616"/>
        <dbReference type="ChEBI" id="CHEBI:43474"/>
        <dbReference type="ChEBI" id="CHEBI:456216"/>
        <dbReference type="EC" id="3.6.4.12"/>
    </reaction>
</comment>
<dbReference type="GO" id="GO:0004519">
    <property type="term" value="F:endonuclease activity"/>
    <property type="evidence" value="ECO:0007669"/>
    <property type="project" value="UniProtKB-UniRule"/>
</dbReference>
<evidence type="ECO:0000256" key="26">
    <source>
        <dbReference type="ARBA" id="ARBA00047995"/>
    </source>
</evidence>
<dbReference type="EC" id="3.6.4.12" evidence="6"/>
<keyword evidence="15" id="KW-0347">Helicase</keyword>
<reference evidence="30" key="1">
    <citation type="journal article" date="2024" name="Microbiome">
        <title>Substantial viral diversity in bats and rodents from East Africa: insights into evolution, recombination, and cocirculation.</title>
        <authorList>
            <person name="Wang D."/>
            <person name="Yang X."/>
            <person name="Ren Z."/>
            <person name="Hu B."/>
            <person name="Zhao H."/>
            <person name="Yang K."/>
            <person name="Shi P."/>
            <person name="Zhang Z."/>
            <person name="Feng Q."/>
            <person name="Nawenja C.V."/>
            <person name="Obanda V."/>
            <person name="Robert K."/>
            <person name="Nalikka B."/>
            <person name="Waruhiu C.N."/>
            <person name="Ochola G.O."/>
            <person name="Onyuok S.O."/>
            <person name="Ochieng H."/>
            <person name="Li B."/>
            <person name="Zhu Y."/>
            <person name="Si H."/>
            <person name="Yin J."/>
            <person name="Kristiansen K."/>
            <person name="Jin X."/>
            <person name="Xu X."/>
            <person name="Xiao M."/>
            <person name="Agwanda B."/>
            <person name="Ommeh S."/>
            <person name="Li J."/>
            <person name="Shi Z.L."/>
        </authorList>
    </citation>
    <scope>NUCLEOTIDE SEQUENCE</scope>
    <source>
        <strain evidence="30">1A/Kenya/RNALIV2019/2016</strain>
    </source>
</reference>
<evidence type="ECO:0000256" key="10">
    <source>
        <dbReference type="ARBA" id="ARBA00022722"/>
    </source>
</evidence>
<keyword evidence="9 27" id="KW-0235">DNA replication</keyword>
<dbReference type="GO" id="GO:0003678">
    <property type="term" value="F:DNA helicase activity"/>
    <property type="evidence" value="ECO:0007669"/>
    <property type="project" value="UniProtKB-EC"/>
</dbReference>
<evidence type="ECO:0000256" key="27">
    <source>
        <dbReference type="PROSITE-ProRule" id="PRU01366"/>
    </source>
</evidence>
<protein>
    <recommendedName>
        <fullName evidence="7">Initiator protein NS1</fullName>
        <ecNumber evidence="6">3.6.4.12</ecNumber>
    </recommendedName>
    <alternativeName>
        <fullName evidence="24">Non-structural protein 1</fullName>
    </alternativeName>
    <alternativeName>
        <fullName evidence="25">Non-structural protein NS1</fullName>
    </alternativeName>
</protein>
<evidence type="ECO:0000256" key="24">
    <source>
        <dbReference type="ARBA" id="ARBA00030491"/>
    </source>
</evidence>
<evidence type="ECO:0000256" key="14">
    <source>
        <dbReference type="ARBA" id="ARBA00022801"/>
    </source>
</evidence>
<evidence type="ECO:0000256" key="13">
    <source>
        <dbReference type="ARBA" id="ARBA00022759"/>
    </source>
</evidence>
<evidence type="ECO:0000259" key="29">
    <source>
        <dbReference type="PROSITE" id="PS52022"/>
    </source>
</evidence>
<evidence type="ECO:0000256" key="11">
    <source>
        <dbReference type="ARBA" id="ARBA00022723"/>
    </source>
</evidence>
<dbReference type="Pfam" id="PF22419">
    <property type="entry name" value="HBoV_NS1-like_N"/>
    <property type="match status" value="1"/>
</dbReference>
<evidence type="ECO:0000256" key="22">
    <source>
        <dbReference type="ARBA" id="ARBA00023163"/>
    </source>
</evidence>
<keyword evidence="14 27" id="KW-0378">Hydrolase</keyword>
<accession>A0AAU7E0Y7</accession>
<evidence type="ECO:0000256" key="16">
    <source>
        <dbReference type="ARBA" id="ARBA00022840"/>
    </source>
</evidence>
<keyword evidence="10 27" id="KW-0540">Nuclease</keyword>
<dbReference type="GO" id="GO:0005524">
    <property type="term" value="F:ATP binding"/>
    <property type="evidence" value="ECO:0007669"/>
    <property type="project" value="UniProtKB-KW"/>
</dbReference>
<feature type="short sequence motif" description="RCR-3" evidence="27">
    <location>
        <begin position="211"/>
        <end position="215"/>
    </location>
</feature>
<evidence type="ECO:0000256" key="4">
    <source>
        <dbReference type="ARBA" id="ARBA00009826"/>
    </source>
</evidence>
<evidence type="ECO:0000256" key="23">
    <source>
        <dbReference type="ARBA" id="ARBA00023268"/>
    </source>
</evidence>
<dbReference type="GO" id="GO:0016787">
    <property type="term" value="F:hydrolase activity"/>
    <property type="evidence" value="ECO:0007669"/>
    <property type="project" value="UniProtKB-KW"/>
</dbReference>
<comment type="similarity">
    <text evidence="4">Belongs to the parvoviruses initiator protein NS1 family.</text>
</comment>
<evidence type="ECO:0000256" key="6">
    <source>
        <dbReference type="ARBA" id="ARBA00012551"/>
    </source>
</evidence>
<keyword evidence="20 27" id="KW-0190">Covalent protein-DNA linkage</keyword>
<keyword evidence="8 27" id="KW-1048">Host nucleus</keyword>
<comment type="subcellular location">
    <subcellularLocation>
        <location evidence="3 27">Host nucleus</location>
    </subcellularLocation>
</comment>
<reference evidence="30" key="2">
    <citation type="submission" date="2024-02" db="EMBL/GenBank/DDBJ databases">
        <authorList>
            <person name="Hu B."/>
        </authorList>
    </citation>
    <scope>NUCLEOTIDE SEQUENCE</scope>
    <source>
        <strain evidence="30">1A/Kenya/RNALIV2019/2016</strain>
    </source>
</reference>
<evidence type="ECO:0000313" key="30">
    <source>
        <dbReference type="EMBL" id="XBH23626.1"/>
    </source>
</evidence>
<keyword evidence="16" id="KW-0067">ATP-binding</keyword>
<keyword evidence="19" id="KW-1194">Viral DNA replication</keyword>
<evidence type="ECO:0000256" key="2">
    <source>
        <dbReference type="ARBA" id="ARBA00002892"/>
    </source>
</evidence>
<feature type="domain" description="PV NS1-Nuc" evidence="29">
    <location>
        <begin position="13"/>
        <end position="273"/>
    </location>
</feature>
<keyword evidence="23" id="KW-0511">Multifunctional enzyme</keyword>
<dbReference type="GO" id="GO:0046872">
    <property type="term" value="F:metal ion binding"/>
    <property type="evidence" value="ECO:0007669"/>
    <property type="project" value="UniProtKB-KW"/>
</dbReference>
<keyword evidence="22" id="KW-0804">Transcription</keyword>
<keyword evidence="17" id="KW-0460">Magnesium</keyword>
<dbReference type="Pfam" id="PF01057">
    <property type="entry name" value="Parvo_NS1"/>
    <property type="match status" value="1"/>
</dbReference>
<evidence type="ECO:0000256" key="8">
    <source>
        <dbReference type="ARBA" id="ARBA00022562"/>
    </source>
</evidence>
<dbReference type="EMBL" id="PP711825">
    <property type="protein sequence ID" value="XBH23626.1"/>
    <property type="molecule type" value="Genomic_DNA"/>
</dbReference>
<evidence type="ECO:0000256" key="25">
    <source>
        <dbReference type="ARBA" id="ARBA00032999"/>
    </source>
</evidence>
<comment type="subunit">
    <text evidence="5">Homooligomer; when bound to DNA.</text>
</comment>
<dbReference type="Gene3D" id="3.40.50.300">
    <property type="entry name" value="P-loop containing nucleotide triphosphate hydrolases"/>
    <property type="match status" value="1"/>
</dbReference>
<name>A0AAU7E0Y7_9VIRU</name>
<evidence type="ECO:0000256" key="3">
    <source>
        <dbReference type="ARBA" id="ARBA00004147"/>
    </source>
</evidence>
<dbReference type="GO" id="GO:0042025">
    <property type="term" value="C:host cell nucleus"/>
    <property type="evidence" value="ECO:0007669"/>
    <property type="project" value="UniProtKB-SubCell"/>
</dbReference>
<evidence type="ECO:0000256" key="7">
    <source>
        <dbReference type="ARBA" id="ARBA00020731"/>
    </source>
</evidence>
<evidence type="ECO:0000256" key="12">
    <source>
        <dbReference type="ARBA" id="ARBA00022741"/>
    </source>
</evidence>
<evidence type="ECO:0000256" key="19">
    <source>
        <dbReference type="ARBA" id="ARBA00023109"/>
    </source>
</evidence>
<evidence type="ECO:0000256" key="15">
    <source>
        <dbReference type="ARBA" id="ARBA00022806"/>
    </source>
</evidence>
<evidence type="ECO:0000256" key="20">
    <source>
        <dbReference type="ARBA" id="ARBA00023124"/>
    </source>
</evidence>
<comment type="cofactor">
    <cofactor evidence="1">
        <name>Mg(2+)</name>
        <dbReference type="ChEBI" id="CHEBI:18420"/>
    </cofactor>
</comment>
<keyword evidence="21 27" id="KW-0238">DNA-binding</keyword>
<dbReference type="GO" id="GO:0006260">
    <property type="term" value="P:DNA replication"/>
    <property type="evidence" value="ECO:0007669"/>
    <property type="project" value="UniProtKB-UniRule"/>
</dbReference>
<dbReference type="InterPro" id="IPR027417">
    <property type="entry name" value="P-loop_NTPase"/>
</dbReference>